<dbReference type="SUPFAM" id="SSF55781">
    <property type="entry name" value="GAF domain-like"/>
    <property type="match status" value="1"/>
</dbReference>
<keyword evidence="5" id="KW-0614">Plasmid</keyword>
<accession>A0A0C6FNV7</accession>
<dbReference type="SMART" id="SM00091">
    <property type="entry name" value="PAS"/>
    <property type="match status" value="1"/>
</dbReference>
<dbReference type="RefSeq" id="WP_060851119.1">
    <property type="nucleotide sequence ID" value="NZ_AP014706.1"/>
</dbReference>
<dbReference type="InterPro" id="IPR035965">
    <property type="entry name" value="PAS-like_dom_sf"/>
</dbReference>
<evidence type="ECO:0000313" key="6">
    <source>
        <dbReference type="Proteomes" id="UP000061432"/>
    </source>
</evidence>
<evidence type="ECO:0000259" key="2">
    <source>
        <dbReference type="PROSITE" id="PS50113"/>
    </source>
</evidence>
<dbReference type="Gene3D" id="3.20.20.450">
    <property type="entry name" value="EAL domain"/>
    <property type="match status" value="1"/>
</dbReference>
<dbReference type="CDD" id="cd01948">
    <property type="entry name" value="EAL"/>
    <property type="match status" value="1"/>
</dbReference>
<dbReference type="NCBIfam" id="TIGR00254">
    <property type="entry name" value="GGDEF"/>
    <property type="match status" value="1"/>
</dbReference>
<dbReference type="SUPFAM" id="SSF55785">
    <property type="entry name" value="PYP-like sensor domain (PAS domain)"/>
    <property type="match status" value="1"/>
</dbReference>
<protein>
    <submittedName>
        <fullName evidence="5">Predicted signal transduction protein containing a membrane domain, an EAL and a GGDEF domain</fullName>
    </submittedName>
</protein>
<dbReference type="CDD" id="cd01949">
    <property type="entry name" value="GGDEF"/>
    <property type="match status" value="1"/>
</dbReference>
<dbReference type="InterPro" id="IPR001633">
    <property type="entry name" value="EAL_dom"/>
</dbReference>
<dbReference type="AlphaFoldDB" id="A0A0C6FNV7"/>
<dbReference type="Pfam" id="PF13426">
    <property type="entry name" value="PAS_9"/>
    <property type="match status" value="1"/>
</dbReference>
<dbReference type="SUPFAM" id="SSF55073">
    <property type="entry name" value="Nucleotide cyclase"/>
    <property type="match status" value="1"/>
</dbReference>
<dbReference type="SUPFAM" id="SSF141868">
    <property type="entry name" value="EAL domain-like"/>
    <property type="match status" value="1"/>
</dbReference>
<dbReference type="CDD" id="cd00130">
    <property type="entry name" value="PAS"/>
    <property type="match status" value="1"/>
</dbReference>
<dbReference type="Pfam" id="PF00990">
    <property type="entry name" value="GGDEF"/>
    <property type="match status" value="1"/>
</dbReference>
<dbReference type="PANTHER" id="PTHR44757">
    <property type="entry name" value="DIGUANYLATE CYCLASE DGCP"/>
    <property type="match status" value="1"/>
</dbReference>
<sequence length="728" mass="79048">MTADRIVTSDDSRLRAVAAYGLSPDVMQGDLEPLNRLASTLFGVPTSMVSVVAEHQTFFASRVGISVCEVDRRISFCHSTITQDEPLVILDASKDPNFHDNPLVTGPAHVRFYAGAPLIGPSGAAIGSFCLLDTSPREAFTSADVANLKLVATLALDKLEMRRLARAEQASDNRFRQMAGTSPAGIICADHEGIIRFWNQGAEAMLGFSAVEAEGQPIDFIVPHRFRGGHAGGLRHVGAGGTPKLVGQSVELSALCKDGSELPIELALSMWRDEGTASFGAIIRDLSGRRANEERLDRLAHRDHLTDLPNRLVLRQRLDAIVRAQHEAVLLVLDLDGFKQVNDTLGHSAGDRLLQDVAKRLVSVTGPLDMVARLGGDEFAIILLEGEADRRGDFVAERLIQALSVPFTVDGLAFNLSASVGVAFYPSHARQADDLLSAADLALYSAKNEGRQCYRLYSPGLRQAALQQHALAGELRRAYENGEFRLFYQPQVDGAGRLMGAEALLRWEHPDRGLQSPAAFLPFLEKSSLAVEVGQWVLQAACAQAAIWRQDAPSFRMGINLFGLQLHTGDLAAEVRTVLKQTGLPATALELEVTENIILQQNDLALQMLRTLHADGVSIAFDDFGTGYASLSLLKRYPLSRLKIDQSFVRNIGQSREDAAIVRSIVHMARAFGLGVIAEGVETLEQQERLLAKGCDELQGYLLGRPMPATSFASRFGLVDRPVGEIAA</sequence>
<dbReference type="PANTHER" id="PTHR44757:SF2">
    <property type="entry name" value="BIOFILM ARCHITECTURE MAINTENANCE PROTEIN MBAA"/>
    <property type="match status" value="1"/>
</dbReference>
<dbReference type="PROSITE" id="PS50887">
    <property type="entry name" value="GGDEF"/>
    <property type="match status" value="1"/>
</dbReference>
<gene>
    <name evidence="5" type="ORF">Maq22A_2p41355</name>
</gene>
<dbReference type="NCBIfam" id="TIGR00229">
    <property type="entry name" value="sensory_box"/>
    <property type="match status" value="1"/>
</dbReference>
<dbReference type="Proteomes" id="UP000061432">
    <property type="component" value="Plasmid pMaq22A_2p"/>
</dbReference>
<dbReference type="InterPro" id="IPR043128">
    <property type="entry name" value="Rev_trsase/Diguanyl_cyclase"/>
</dbReference>
<geneLocation type="plasmid" evidence="6">
    <name>pMaq22A_2p DNA</name>
</geneLocation>
<dbReference type="EMBL" id="AP014706">
    <property type="protein sequence ID" value="BAQ50043.1"/>
    <property type="molecule type" value="Genomic_DNA"/>
</dbReference>
<dbReference type="Gene3D" id="3.30.450.40">
    <property type="match status" value="1"/>
</dbReference>
<feature type="domain" description="PAC" evidence="2">
    <location>
        <begin position="248"/>
        <end position="298"/>
    </location>
</feature>
<dbReference type="InterPro" id="IPR029787">
    <property type="entry name" value="Nucleotide_cyclase"/>
</dbReference>
<dbReference type="InterPro" id="IPR000160">
    <property type="entry name" value="GGDEF_dom"/>
</dbReference>
<dbReference type="PROSITE" id="PS50883">
    <property type="entry name" value="EAL"/>
    <property type="match status" value="1"/>
</dbReference>
<organism evidence="5 6">
    <name type="scientific">Methylobacterium aquaticum</name>
    <dbReference type="NCBI Taxonomy" id="270351"/>
    <lineage>
        <taxon>Bacteria</taxon>
        <taxon>Pseudomonadati</taxon>
        <taxon>Pseudomonadota</taxon>
        <taxon>Alphaproteobacteria</taxon>
        <taxon>Hyphomicrobiales</taxon>
        <taxon>Methylobacteriaceae</taxon>
        <taxon>Methylobacterium</taxon>
    </lineage>
</organism>
<feature type="domain" description="EAL" evidence="3">
    <location>
        <begin position="468"/>
        <end position="720"/>
    </location>
</feature>
<dbReference type="SMART" id="SM00267">
    <property type="entry name" value="GGDEF"/>
    <property type="match status" value="1"/>
</dbReference>
<name>A0A0C6FNV7_9HYPH</name>
<dbReference type="InterPro" id="IPR052155">
    <property type="entry name" value="Biofilm_reg_signaling"/>
</dbReference>
<evidence type="ECO:0000259" key="4">
    <source>
        <dbReference type="PROSITE" id="PS50887"/>
    </source>
</evidence>
<dbReference type="KEGG" id="maqu:Maq22A_2p41355"/>
<dbReference type="Gene3D" id="3.30.70.270">
    <property type="match status" value="1"/>
</dbReference>
<evidence type="ECO:0000259" key="3">
    <source>
        <dbReference type="PROSITE" id="PS50883"/>
    </source>
</evidence>
<dbReference type="PROSITE" id="PS50112">
    <property type="entry name" value="PAS"/>
    <property type="match status" value="1"/>
</dbReference>
<dbReference type="Gene3D" id="3.30.450.20">
    <property type="entry name" value="PAS domain"/>
    <property type="match status" value="1"/>
</dbReference>
<evidence type="ECO:0000259" key="1">
    <source>
        <dbReference type="PROSITE" id="PS50112"/>
    </source>
</evidence>
<reference evidence="6" key="2">
    <citation type="submission" date="2015-01" db="EMBL/GenBank/DDBJ databases">
        <title>Complete genome sequence of Methylobacterium aquaticum strain 22A.</title>
        <authorList>
            <person name="Tani A."/>
            <person name="Ogura Y."/>
            <person name="Hayashi T."/>
        </authorList>
    </citation>
    <scope>NUCLEOTIDE SEQUENCE [LARGE SCALE GENOMIC DNA]</scope>
    <source>
        <strain evidence="6">MA-22A</strain>
        <plasmid evidence="6">Plasmid pMaq22A_2p DNA</plasmid>
    </source>
</reference>
<dbReference type="SMART" id="SM00052">
    <property type="entry name" value="EAL"/>
    <property type="match status" value="1"/>
</dbReference>
<reference evidence="5 6" key="1">
    <citation type="journal article" date="2015" name="Genome Announc.">
        <title>Complete Genome Sequence of Methylobacterium aquaticum Strain 22A, Isolated from Racomitrium japonicum Moss.</title>
        <authorList>
            <person name="Tani A."/>
            <person name="Ogura Y."/>
            <person name="Hayashi T."/>
            <person name="Kimbara K."/>
        </authorList>
    </citation>
    <scope>NUCLEOTIDE SEQUENCE [LARGE SCALE GENOMIC DNA]</scope>
    <source>
        <strain evidence="5 6">MA-22A</strain>
        <plasmid evidence="6">Plasmid pMaq22A_2p DNA</plasmid>
    </source>
</reference>
<dbReference type="InterPro" id="IPR035919">
    <property type="entry name" value="EAL_sf"/>
</dbReference>
<feature type="domain" description="PAS" evidence="1">
    <location>
        <begin position="171"/>
        <end position="223"/>
    </location>
</feature>
<dbReference type="InterPro" id="IPR029016">
    <property type="entry name" value="GAF-like_dom_sf"/>
</dbReference>
<evidence type="ECO:0000313" key="5">
    <source>
        <dbReference type="EMBL" id="BAQ50043.1"/>
    </source>
</evidence>
<feature type="domain" description="GGDEF" evidence="4">
    <location>
        <begin position="326"/>
        <end position="459"/>
    </location>
</feature>
<dbReference type="PROSITE" id="PS50113">
    <property type="entry name" value="PAC"/>
    <property type="match status" value="1"/>
</dbReference>
<dbReference type="PATRIC" id="fig|270351.10.peg.7189"/>
<dbReference type="InterPro" id="IPR000014">
    <property type="entry name" value="PAS"/>
</dbReference>
<dbReference type="InterPro" id="IPR000700">
    <property type="entry name" value="PAS-assoc_C"/>
</dbReference>
<dbReference type="Pfam" id="PF00563">
    <property type="entry name" value="EAL"/>
    <property type="match status" value="1"/>
</dbReference>
<proteinExistence type="predicted"/>